<comment type="similarity">
    <text evidence="1 6">Belongs to the MinC family.</text>
</comment>
<evidence type="ECO:0000313" key="10">
    <source>
        <dbReference type="Proteomes" id="UP000824366"/>
    </source>
</evidence>
<dbReference type="NCBIfam" id="TIGR01222">
    <property type="entry name" value="minC"/>
    <property type="match status" value="1"/>
</dbReference>
<comment type="subunit">
    <text evidence="6">Interacts with MinD and FtsZ.</text>
</comment>
<dbReference type="Gene3D" id="2.160.20.70">
    <property type="match status" value="1"/>
</dbReference>
<keyword evidence="2 6" id="KW-0132">Cell division</keyword>
<dbReference type="SUPFAM" id="SSF63848">
    <property type="entry name" value="Cell-division inhibitor MinC, C-terminal domain"/>
    <property type="match status" value="1"/>
</dbReference>
<keyword evidence="10" id="KW-1185">Reference proteome</keyword>
<dbReference type="PANTHER" id="PTHR34108:SF1">
    <property type="entry name" value="SEPTUM SITE-DETERMINING PROTEIN MINC"/>
    <property type="match status" value="1"/>
</dbReference>
<dbReference type="InterPro" id="IPR036145">
    <property type="entry name" value="MinC_C_sf"/>
</dbReference>
<dbReference type="Proteomes" id="UP000824366">
    <property type="component" value="Chromosome"/>
</dbReference>
<feature type="domain" description="Septum formation inhibitor MinC C-terminal" evidence="7">
    <location>
        <begin position="149"/>
        <end position="246"/>
    </location>
</feature>
<keyword evidence="3 6" id="KW-0717">Septation</keyword>
<dbReference type="PANTHER" id="PTHR34108">
    <property type="entry name" value="SEPTUM SITE-DETERMINING PROTEIN MINC"/>
    <property type="match status" value="1"/>
</dbReference>
<keyword evidence="4 6" id="KW-0131">Cell cycle</keyword>
<proteinExistence type="inferred from homology"/>
<dbReference type="RefSeq" id="WP_223906337.1">
    <property type="nucleotide sequence ID" value="NZ_AP024238.1"/>
</dbReference>
<evidence type="ECO:0000256" key="6">
    <source>
        <dbReference type="HAMAP-Rule" id="MF_00267"/>
    </source>
</evidence>
<dbReference type="InterPro" id="IPR016098">
    <property type="entry name" value="CAP/MinC_C"/>
</dbReference>
<dbReference type="InterPro" id="IPR007874">
    <property type="entry name" value="MinC_N"/>
</dbReference>
<gene>
    <name evidence="6" type="primary">minC</name>
    <name evidence="9" type="ORF">MIZ03_0011</name>
</gene>
<reference evidence="9 10" key="1">
    <citation type="journal article" date="2021" name="Microbiol. Spectr.">
        <title>A Single Bacterium Capable of Oxidation and Reduction of Iron at Circumneutral pH.</title>
        <authorList>
            <person name="Kato S."/>
            <person name="Ohkuma M."/>
        </authorList>
    </citation>
    <scope>NUCLEOTIDE SEQUENCE [LARGE SCALE GENOMIC DNA]</scope>
    <source>
        <strain evidence="9 10">MIZ03</strain>
    </source>
</reference>
<sequence length="258" mass="27760">MSTSFEIKSAQLPLVALLLKTPDLPKVVGELLQQFGPESDSPDFFDNDGLVLDFSNIAPPSEAQHFTLLLKTLTSCHLKPLAFRNASEDWKSLALASGLIEAPVEIPRNHQASGAQKTPEKLVAEPVLQVIKEVTREVIREVPGPATLVIDKPLRSGQKIYARGADLVVLAMVNMGAEIVADGNIHVYAPLRGKAMAGASGNTQARIFSLCMEPELISIAGVYRTSENALAKDIQGKAAQVRLSNDGQEKLLFDALNA</sequence>
<dbReference type="Pfam" id="PF05209">
    <property type="entry name" value="MinC_N"/>
    <property type="match status" value="1"/>
</dbReference>
<evidence type="ECO:0000256" key="3">
    <source>
        <dbReference type="ARBA" id="ARBA00023210"/>
    </source>
</evidence>
<dbReference type="Pfam" id="PF03775">
    <property type="entry name" value="MinC_C"/>
    <property type="match status" value="1"/>
</dbReference>
<accession>A0ABN6CZF7</accession>
<protein>
    <recommendedName>
        <fullName evidence="6">Probable septum site-determining protein MinC</fullName>
    </recommendedName>
</protein>
<evidence type="ECO:0000313" key="9">
    <source>
        <dbReference type="EMBL" id="BCO25151.1"/>
    </source>
</evidence>
<organism evidence="9 10">
    <name type="scientific">Rhodoferax lithotrophicus</name>
    <dbReference type="NCBI Taxonomy" id="2798804"/>
    <lineage>
        <taxon>Bacteria</taxon>
        <taxon>Pseudomonadati</taxon>
        <taxon>Pseudomonadota</taxon>
        <taxon>Betaproteobacteria</taxon>
        <taxon>Burkholderiales</taxon>
        <taxon>Comamonadaceae</taxon>
        <taxon>Rhodoferax</taxon>
    </lineage>
</organism>
<evidence type="ECO:0000256" key="5">
    <source>
        <dbReference type="ARBA" id="ARBA00025606"/>
    </source>
</evidence>
<evidence type="ECO:0000259" key="8">
    <source>
        <dbReference type="Pfam" id="PF05209"/>
    </source>
</evidence>
<dbReference type="InterPro" id="IPR013033">
    <property type="entry name" value="MinC"/>
</dbReference>
<dbReference type="EMBL" id="AP024238">
    <property type="protein sequence ID" value="BCO25151.1"/>
    <property type="molecule type" value="Genomic_DNA"/>
</dbReference>
<dbReference type="InterPro" id="IPR005526">
    <property type="entry name" value="Septum_form_inhib_MinC_C"/>
</dbReference>
<evidence type="ECO:0000256" key="4">
    <source>
        <dbReference type="ARBA" id="ARBA00023306"/>
    </source>
</evidence>
<name>A0ABN6CZF7_9BURK</name>
<evidence type="ECO:0000256" key="1">
    <source>
        <dbReference type="ARBA" id="ARBA00006291"/>
    </source>
</evidence>
<feature type="domain" description="Septum formation inhibitor MinC N-terminal" evidence="8">
    <location>
        <begin position="5"/>
        <end position="80"/>
    </location>
</feature>
<evidence type="ECO:0000259" key="7">
    <source>
        <dbReference type="Pfam" id="PF03775"/>
    </source>
</evidence>
<dbReference type="HAMAP" id="MF_00267">
    <property type="entry name" value="MinC"/>
    <property type="match status" value="1"/>
</dbReference>
<comment type="function">
    <text evidence="5 6">Cell division inhibitor that blocks the formation of polar Z ring septums. Rapidly oscillates between the poles of the cell to destabilize FtsZ filaments that have formed before they mature into polar Z rings. Prevents FtsZ polymerization.</text>
</comment>
<dbReference type="Gene3D" id="3.30.70.260">
    <property type="match status" value="1"/>
</dbReference>
<evidence type="ECO:0000256" key="2">
    <source>
        <dbReference type="ARBA" id="ARBA00022618"/>
    </source>
</evidence>